<accession>L7JZK9</accession>
<reference evidence="2 3" key="1">
    <citation type="journal article" date="2012" name="PLoS Pathog.">
        <title>The genome of the obligate intracellular parasite Trachipleistophora hominis: new insights into microsporidian genome dynamics and reductive evolution.</title>
        <authorList>
            <person name="Heinz E."/>
            <person name="Williams T.A."/>
            <person name="Nakjang S."/>
            <person name="Noel C.J."/>
            <person name="Swan D.C."/>
            <person name="Goldberg A.V."/>
            <person name="Harris S.R."/>
            <person name="Weinmaier T."/>
            <person name="Markert S."/>
            <person name="Becher D."/>
            <person name="Bernhardt J."/>
            <person name="Dagan T."/>
            <person name="Hacker C."/>
            <person name="Lucocq J.M."/>
            <person name="Schweder T."/>
            <person name="Rattei T."/>
            <person name="Hall N."/>
            <person name="Hirt R.P."/>
            <person name="Embley T.M."/>
        </authorList>
    </citation>
    <scope>NUCLEOTIDE SEQUENCE [LARGE SCALE GENOMIC DNA]</scope>
</reference>
<evidence type="ECO:0000313" key="3">
    <source>
        <dbReference type="Proteomes" id="UP000011185"/>
    </source>
</evidence>
<dbReference type="EMBL" id="JH993806">
    <property type="protein sequence ID" value="ELQ76903.1"/>
    <property type="molecule type" value="Genomic_DNA"/>
</dbReference>
<dbReference type="VEuPathDB" id="MicrosporidiaDB:THOM_0099"/>
<dbReference type="InParanoid" id="L7JZK9"/>
<evidence type="ECO:0000313" key="2">
    <source>
        <dbReference type="EMBL" id="ELQ76903.1"/>
    </source>
</evidence>
<gene>
    <name evidence="2" type="ORF">THOM_0099</name>
</gene>
<dbReference type="AlphaFoldDB" id="L7JZK9"/>
<dbReference type="Proteomes" id="UP000011185">
    <property type="component" value="Unassembled WGS sequence"/>
</dbReference>
<sequence length="242" mass="28147">MHIFTSILLLSLLIQLADGGVDISTGKERVRTRHILTVKPLYNDEKDELRLYVRLIYMHLHLIAQGIQKALENFNTIVNACKNCRTQQFLIKETKITHTELYNALYVFIADHENVWRNHWYKSIMIIEDDKVQLDLDIIIEIVKRFTKLYEMIVPISNDSLFVSLSDDITLFDQQCGAIVSYVNELFGEMALVKSKGVVFVDTQLYEKLKEVCLKWSILWVESVVGSVSERLGPVYAYFFFV</sequence>
<proteinExistence type="predicted"/>
<feature type="chain" id="PRO_5003978926" evidence="1">
    <location>
        <begin position="20"/>
        <end position="242"/>
    </location>
</feature>
<keyword evidence="1" id="KW-0732">Signal</keyword>
<keyword evidence="3" id="KW-1185">Reference proteome</keyword>
<organism evidence="2 3">
    <name type="scientific">Trachipleistophora hominis</name>
    <name type="common">Microsporidian parasite</name>
    <dbReference type="NCBI Taxonomy" id="72359"/>
    <lineage>
        <taxon>Eukaryota</taxon>
        <taxon>Fungi</taxon>
        <taxon>Fungi incertae sedis</taxon>
        <taxon>Microsporidia</taxon>
        <taxon>Pleistophoridae</taxon>
        <taxon>Trachipleistophora</taxon>
    </lineage>
</organism>
<protein>
    <submittedName>
        <fullName evidence="2">Uncharacterized protein</fullName>
    </submittedName>
</protein>
<evidence type="ECO:0000256" key="1">
    <source>
        <dbReference type="SAM" id="SignalP"/>
    </source>
</evidence>
<name>L7JZK9_TRAHO</name>
<feature type="signal peptide" evidence="1">
    <location>
        <begin position="1"/>
        <end position="19"/>
    </location>
</feature>
<dbReference type="HOGENOM" id="CLU_1147872_0_0_1"/>